<dbReference type="Pfam" id="PF18730">
    <property type="entry name" value="HEPN_Cthe2314"/>
    <property type="match status" value="1"/>
</dbReference>
<comment type="caution">
    <text evidence="2">The sequence shown here is derived from an EMBL/GenBank/DDBJ whole genome shotgun (WGS) entry which is preliminary data.</text>
</comment>
<proteinExistence type="predicted"/>
<organism evidence="2 3">
    <name type="scientific">Flavobacterium microcysteis</name>
    <dbReference type="NCBI Taxonomy" id="2596891"/>
    <lineage>
        <taxon>Bacteria</taxon>
        <taxon>Pseudomonadati</taxon>
        <taxon>Bacteroidota</taxon>
        <taxon>Flavobacteriia</taxon>
        <taxon>Flavobacteriales</taxon>
        <taxon>Flavobacteriaceae</taxon>
        <taxon>Flavobacterium</taxon>
    </lineage>
</organism>
<protein>
    <recommendedName>
        <fullName evidence="1">Cthe-2314-like HEPN domain-containing protein</fullName>
    </recommendedName>
</protein>
<name>A0A501Q0Q9_9FLAO</name>
<sequence>MTSLDKIYNHSFTLEMGDDLSTKDIDKENYTELEYYVNNTQFYFVHFLSLLSQLDNAVSLLNNFSYNKKNKISRGDHLTYNVENYMIRVVSVTDRLLQFINMAFYLKVDESKVNYKKIIDNPKIKNSTLETLYLELKQILNHYYNDRNSVVHRHSYANKELYRLQALYHTTLTERYIERNSAEEVKKLKYVRSQALKKFTEKVKLQFTETNEACFGIILQMLDILHEEYNSNKEKL</sequence>
<gene>
    <name evidence="2" type="ORF">FJA49_17630</name>
</gene>
<dbReference type="OrthoDB" id="9150777at2"/>
<reference evidence="2 3" key="1">
    <citation type="submission" date="2019-06" db="EMBL/GenBank/DDBJ databases">
        <title>Flavobacterium sp. MaA-Y11 from geoumgang.</title>
        <authorList>
            <person name="Jeong S."/>
        </authorList>
    </citation>
    <scope>NUCLEOTIDE SEQUENCE [LARGE SCALE GENOMIC DNA]</scope>
    <source>
        <strain evidence="2 3">MaA-Y11</strain>
    </source>
</reference>
<keyword evidence="3" id="KW-1185">Reference proteome</keyword>
<feature type="domain" description="Cthe-2314-like HEPN" evidence="1">
    <location>
        <begin position="68"/>
        <end position="191"/>
    </location>
</feature>
<dbReference type="InterPro" id="IPR041394">
    <property type="entry name" value="HEPN_Cthe2314"/>
</dbReference>
<accession>A0A501Q0Q9</accession>
<evidence type="ECO:0000313" key="2">
    <source>
        <dbReference type="EMBL" id="TPD65998.1"/>
    </source>
</evidence>
<dbReference type="EMBL" id="VFJE01000056">
    <property type="protein sequence ID" value="TPD65998.1"/>
    <property type="molecule type" value="Genomic_DNA"/>
</dbReference>
<evidence type="ECO:0000259" key="1">
    <source>
        <dbReference type="Pfam" id="PF18730"/>
    </source>
</evidence>
<dbReference type="RefSeq" id="WP_140002744.1">
    <property type="nucleotide sequence ID" value="NZ_VFJE01000056.1"/>
</dbReference>
<dbReference type="AlphaFoldDB" id="A0A501Q0Q9"/>
<evidence type="ECO:0000313" key="3">
    <source>
        <dbReference type="Proteomes" id="UP000319175"/>
    </source>
</evidence>
<dbReference type="Proteomes" id="UP000319175">
    <property type="component" value="Unassembled WGS sequence"/>
</dbReference>